<comment type="similarity">
    <text evidence="3 9">Belongs to the nonaspanin (TM9SF) (TC 9.A.2) family.</text>
</comment>
<feature type="transmembrane region" description="Helical" evidence="9">
    <location>
        <begin position="560"/>
        <end position="585"/>
    </location>
</feature>
<keyword evidence="7" id="KW-0333">Golgi apparatus</keyword>
<feature type="signal peptide" evidence="9">
    <location>
        <begin position="1"/>
        <end position="24"/>
    </location>
</feature>
<comment type="subcellular location">
    <subcellularLocation>
        <location evidence="2">Golgi apparatus</location>
    </subcellularLocation>
    <subcellularLocation>
        <location evidence="1">Membrane</location>
        <topology evidence="1">Multi-pass membrane protein</topology>
    </subcellularLocation>
</comment>
<dbReference type="AlphaFoldDB" id="A0A5M3YXF2"/>
<dbReference type="VEuPathDB" id="FungiDB:ATEG_03389"/>
<evidence type="ECO:0000313" key="11">
    <source>
        <dbReference type="Proteomes" id="UP000452235"/>
    </source>
</evidence>
<feature type="transmembrane region" description="Helical" evidence="9">
    <location>
        <begin position="481"/>
        <end position="501"/>
    </location>
</feature>
<keyword evidence="6 9" id="KW-1133">Transmembrane helix</keyword>
<keyword evidence="8 9" id="KW-0472">Membrane</keyword>
<proteinExistence type="inferred from homology"/>
<evidence type="ECO:0000256" key="6">
    <source>
        <dbReference type="ARBA" id="ARBA00022989"/>
    </source>
</evidence>
<comment type="caution">
    <text evidence="10">The sequence shown here is derived from an EMBL/GenBank/DDBJ whole genome shotgun (WGS) entry which is preliminary data.</text>
</comment>
<dbReference type="PANTHER" id="PTHR10766">
    <property type="entry name" value="TRANSMEMBRANE 9 SUPERFAMILY PROTEIN"/>
    <property type="match status" value="1"/>
</dbReference>
<evidence type="ECO:0000256" key="2">
    <source>
        <dbReference type="ARBA" id="ARBA00004555"/>
    </source>
</evidence>
<organism evidence="10 11">
    <name type="scientific">Aspergillus terreus</name>
    <dbReference type="NCBI Taxonomy" id="33178"/>
    <lineage>
        <taxon>Eukaryota</taxon>
        <taxon>Fungi</taxon>
        <taxon>Dikarya</taxon>
        <taxon>Ascomycota</taxon>
        <taxon>Pezizomycotina</taxon>
        <taxon>Eurotiomycetes</taxon>
        <taxon>Eurotiomycetidae</taxon>
        <taxon>Eurotiales</taxon>
        <taxon>Aspergillaceae</taxon>
        <taxon>Aspergillus</taxon>
        <taxon>Aspergillus subgen. Circumdati</taxon>
    </lineage>
</organism>
<sequence>MEMGRFWSPHRWTLWLLFASYACAFYIPGYSVKRYNDEEPIPLLVNKIFSDHTQLQYAYYDLPFVCPPSGRSHGGSPFGSGQSVSLNLGEILRGDRIMTSDFEILMGKNVECQALCTQEVGRKDVKWGRQLIKEGYVAEWIADNLPGATSFVTVDRSRKYYATGFKLGFQEFSPIDGKRRFYINNHFTIVIRWRSAPEGGKVIVGFEIYPKSIRAEDHEEGGCPKQVHEHHDGLELYIPPNTARLREMYPGSSYIPEDDDEIDDGATLKIPYTYSVYFKEENGIDWANRWDLYFSNQAEGSVTHWLAIVNSLTISGVLGVAVYVIWNRTVQGDIKGRGDGALDEAKLKARSAAKLKDLERKGDGLLDQGNDVERDADLSSEDENLEDVSGWKLLHGDVFRVPEYSGLLAPLVGSGMQLLFMVSGLLFLSCLGVLNPSFRGGFVSVGMGLFVFAGLFSGYFSGRLYKTFGGANWRKNTFITALFFPGLAFCLIFILNLFVWAQASSTAIPFGTLVSLVALWLLIQVPLVYVGSWFGYVRATPWEHPTKTTSIPRQIPPQPWYLHSIHGTVITGLAPFAVLFIELLFVFKNLWQDKSGYYYVFGFLSAVTTILMVTVSEVTVIATYSQLCAENYHWWWQSFLTGGSSAFWVFAYCIWYYFFHLHITGFVSSLLFFSYSFLACAVYGLLTGTVGFLTAYAFIRRIYSAVKVD</sequence>
<dbReference type="GO" id="GO:0072657">
    <property type="term" value="P:protein localization to membrane"/>
    <property type="evidence" value="ECO:0007669"/>
    <property type="project" value="TreeGrafter"/>
</dbReference>
<keyword evidence="4 9" id="KW-0812">Transmembrane</keyword>
<evidence type="ECO:0000256" key="1">
    <source>
        <dbReference type="ARBA" id="ARBA00004141"/>
    </source>
</evidence>
<dbReference type="PROSITE" id="PS51257">
    <property type="entry name" value="PROKAR_LIPOPROTEIN"/>
    <property type="match status" value="1"/>
</dbReference>
<feature type="transmembrane region" description="Helical" evidence="9">
    <location>
        <begin position="597"/>
        <end position="622"/>
    </location>
</feature>
<keyword evidence="11" id="KW-1185">Reference proteome</keyword>
<keyword evidence="5 9" id="KW-0732">Signal</keyword>
<name>A0A5M3YXF2_ASPTE</name>
<dbReference type="OrthoDB" id="1666796at2759"/>
<dbReference type="Pfam" id="PF02990">
    <property type="entry name" value="EMP70"/>
    <property type="match status" value="1"/>
</dbReference>
<gene>
    <name evidence="10" type="ORF">ATEIFO6365_0006061900</name>
</gene>
<feature type="transmembrane region" description="Helical" evidence="9">
    <location>
        <begin position="513"/>
        <end position="539"/>
    </location>
</feature>
<feature type="transmembrane region" description="Helical" evidence="9">
    <location>
        <begin position="634"/>
        <end position="658"/>
    </location>
</feature>
<feature type="transmembrane region" description="Helical" evidence="9">
    <location>
        <begin position="670"/>
        <end position="699"/>
    </location>
</feature>
<accession>A0A5M3YXF2</accession>
<protein>
    <recommendedName>
        <fullName evidence="9">Transmembrane 9 superfamily member</fullName>
    </recommendedName>
</protein>
<evidence type="ECO:0000256" key="4">
    <source>
        <dbReference type="ARBA" id="ARBA00022692"/>
    </source>
</evidence>
<dbReference type="PANTHER" id="PTHR10766:SF55">
    <property type="entry name" value="TRANSMEMBRANE 9 SUPERFAMILY MEMBER 4"/>
    <property type="match status" value="1"/>
</dbReference>
<dbReference type="InterPro" id="IPR004240">
    <property type="entry name" value="EMP70"/>
</dbReference>
<evidence type="ECO:0000256" key="7">
    <source>
        <dbReference type="ARBA" id="ARBA00023034"/>
    </source>
</evidence>
<feature type="transmembrane region" description="Helical" evidence="9">
    <location>
        <begin position="440"/>
        <end position="460"/>
    </location>
</feature>
<evidence type="ECO:0000256" key="3">
    <source>
        <dbReference type="ARBA" id="ARBA00005227"/>
    </source>
</evidence>
<feature type="transmembrane region" description="Helical" evidence="9">
    <location>
        <begin position="305"/>
        <end position="326"/>
    </location>
</feature>
<dbReference type="GO" id="GO:0016020">
    <property type="term" value="C:membrane"/>
    <property type="evidence" value="ECO:0007669"/>
    <property type="project" value="UniProtKB-SubCell"/>
</dbReference>
<feature type="chain" id="PRO_5040557992" description="Transmembrane 9 superfamily member" evidence="9">
    <location>
        <begin position="25"/>
        <end position="709"/>
    </location>
</feature>
<dbReference type="Proteomes" id="UP000452235">
    <property type="component" value="Unassembled WGS sequence"/>
</dbReference>
<dbReference type="EMBL" id="BLJY01000006">
    <property type="protein sequence ID" value="GFF17271.1"/>
    <property type="molecule type" value="Genomic_DNA"/>
</dbReference>
<evidence type="ECO:0000256" key="5">
    <source>
        <dbReference type="ARBA" id="ARBA00022729"/>
    </source>
</evidence>
<dbReference type="GO" id="GO:0005794">
    <property type="term" value="C:Golgi apparatus"/>
    <property type="evidence" value="ECO:0007669"/>
    <property type="project" value="UniProtKB-SubCell"/>
</dbReference>
<feature type="transmembrane region" description="Helical" evidence="9">
    <location>
        <begin position="407"/>
        <end position="434"/>
    </location>
</feature>
<evidence type="ECO:0000256" key="8">
    <source>
        <dbReference type="ARBA" id="ARBA00023136"/>
    </source>
</evidence>
<reference evidence="10 11" key="1">
    <citation type="submission" date="2020-01" db="EMBL/GenBank/DDBJ databases">
        <title>Aspergillus terreus IFO 6365 whole genome shotgun sequence.</title>
        <authorList>
            <person name="Kanamasa S."/>
            <person name="Takahashi H."/>
        </authorList>
    </citation>
    <scope>NUCLEOTIDE SEQUENCE [LARGE SCALE GENOMIC DNA]</scope>
    <source>
        <strain evidence="10 11">IFO 6365</strain>
    </source>
</reference>
<evidence type="ECO:0000313" key="10">
    <source>
        <dbReference type="EMBL" id="GFF17271.1"/>
    </source>
</evidence>
<evidence type="ECO:0000256" key="9">
    <source>
        <dbReference type="RuleBase" id="RU363079"/>
    </source>
</evidence>